<comment type="caution">
    <text evidence="3">The sequence shown here is derived from an EMBL/GenBank/DDBJ whole genome shotgun (WGS) entry which is preliminary data.</text>
</comment>
<evidence type="ECO:0000256" key="1">
    <source>
        <dbReference type="SAM" id="MobiDB-lite"/>
    </source>
</evidence>
<dbReference type="InterPro" id="IPR036047">
    <property type="entry name" value="F-box-like_dom_sf"/>
</dbReference>
<organism evidence="3 4">
    <name type="scientific">Arthrobotrys conoides</name>
    <dbReference type="NCBI Taxonomy" id="74498"/>
    <lineage>
        <taxon>Eukaryota</taxon>
        <taxon>Fungi</taxon>
        <taxon>Dikarya</taxon>
        <taxon>Ascomycota</taxon>
        <taxon>Pezizomycotina</taxon>
        <taxon>Orbiliomycetes</taxon>
        <taxon>Orbiliales</taxon>
        <taxon>Orbiliaceae</taxon>
        <taxon>Arthrobotrys</taxon>
    </lineage>
</organism>
<gene>
    <name evidence="3" type="ORF">TWF506_008468</name>
</gene>
<feature type="compositionally biased region" description="Acidic residues" evidence="1">
    <location>
        <begin position="438"/>
        <end position="456"/>
    </location>
</feature>
<dbReference type="Pfam" id="PF12937">
    <property type="entry name" value="F-box-like"/>
    <property type="match status" value="1"/>
</dbReference>
<evidence type="ECO:0000313" key="4">
    <source>
        <dbReference type="Proteomes" id="UP001307849"/>
    </source>
</evidence>
<name>A0AAN8RXF1_9PEZI</name>
<reference evidence="3 4" key="1">
    <citation type="submission" date="2019-10" db="EMBL/GenBank/DDBJ databases">
        <authorList>
            <person name="Palmer J.M."/>
        </authorList>
    </citation>
    <scope>NUCLEOTIDE SEQUENCE [LARGE SCALE GENOMIC DNA]</scope>
    <source>
        <strain evidence="3 4">TWF506</strain>
    </source>
</reference>
<evidence type="ECO:0000313" key="3">
    <source>
        <dbReference type="EMBL" id="KAK6514041.1"/>
    </source>
</evidence>
<dbReference type="Proteomes" id="UP001307849">
    <property type="component" value="Unassembled WGS sequence"/>
</dbReference>
<sequence>MASITTLPAETLLQIFKDDSLTPTDLAQCAQTCRKFRGLACLPDHKIDYIFKVDHPSHASWRLIRCILLNPALGERIQTLQLEWHRRRRRDKSTWTLKWDWTEDELTKISELCKRWDLNSSLYTAIKIGLNSEALLPLLFCFTTKLESLDVGNVGHDMISDEYGHTIYDAARIYTHCMGIPLPDNYSQPSLPVNEHEVNLTQWFESGGAEYYPKGRVREPISRLPWVYSAFTPGSWSPGLSNIKEFSHGGSNSNSLRYRPQSLNDWPNKNLSKILQLPKLETLKLSHLNALMGTPIVNHPKPVHKLKRLEIFHYRFYRTDFEIVAALTGGSLESVVCVLSDENFTPWDMPPEQKISLITDYFEENSKDTLARDKISVVRSFKGYFDDFEFRGNENMVLLRDINGANWRGPDQYGDFYDLEEEFVYDGDEYYQEIFPDGGEDENEDENEDEQEERKE</sequence>
<proteinExistence type="predicted"/>
<protein>
    <recommendedName>
        <fullName evidence="2">F-box domain-containing protein</fullName>
    </recommendedName>
</protein>
<feature type="region of interest" description="Disordered" evidence="1">
    <location>
        <begin position="433"/>
        <end position="456"/>
    </location>
</feature>
<feature type="domain" description="F-box" evidence="2">
    <location>
        <begin position="5"/>
        <end position="41"/>
    </location>
</feature>
<dbReference type="Gene3D" id="1.20.1280.50">
    <property type="match status" value="1"/>
</dbReference>
<accession>A0AAN8RXF1</accession>
<dbReference type="SUPFAM" id="SSF81383">
    <property type="entry name" value="F-box domain"/>
    <property type="match status" value="1"/>
</dbReference>
<dbReference type="EMBL" id="JAVHJM010000005">
    <property type="protein sequence ID" value="KAK6514041.1"/>
    <property type="molecule type" value="Genomic_DNA"/>
</dbReference>
<dbReference type="CDD" id="cd09917">
    <property type="entry name" value="F-box_SF"/>
    <property type="match status" value="1"/>
</dbReference>
<dbReference type="AlphaFoldDB" id="A0AAN8RXF1"/>
<keyword evidence="4" id="KW-1185">Reference proteome</keyword>
<dbReference type="InterPro" id="IPR001810">
    <property type="entry name" value="F-box_dom"/>
</dbReference>
<evidence type="ECO:0000259" key="2">
    <source>
        <dbReference type="Pfam" id="PF12937"/>
    </source>
</evidence>